<name>A0ABS1UBM4_9PROT</name>
<keyword evidence="2" id="KW-1185">Reference proteome</keyword>
<proteinExistence type="predicted"/>
<evidence type="ECO:0000313" key="1">
    <source>
        <dbReference type="EMBL" id="MBL6082081.1"/>
    </source>
</evidence>
<protein>
    <submittedName>
        <fullName evidence="1">Uncharacterized protein</fullName>
    </submittedName>
</protein>
<accession>A0ABS1UBM4</accession>
<organism evidence="1 2">
    <name type="scientific">Belnapia arida</name>
    <dbReference type="NCBI Taxonomy" id="2804533"/>
    <lineage>
        <taxon>Bacteria</taxon>
        <taxon>Pseudomonadati</taxon>
        <taxon>Pseudomonadota</taxon>
        <taxon>Alphaproteobacteria</taxon>
        <taxon>Acetobacterales</taxon>
        <taxon>Roseomonadaceae</taxon>
        <taxon>Belnapia</taxon>
    </lineage>
</organism>
<evidence type="ECO:0000313" key="2">
    <source>
        <dbReference type="Proteomes" id="UP000660885"/>
    </source>
</evidence>
<gene>
    <name evidence="1" type="ORF">JMJ56_29320</name>
</gene>
<sequence>MLADPVDPVALLTVTLAGLSRKQQAATLERVMRAYVRICQEAYPHMSLAEITGQFGAIAEAAAARLAEVRVEKEMRAATARLAKMMAAASAESPTM</sequence>
<reference evidence="1 2" key="1">
    <citation type="submission" date="2021-01" db="EMBL/GenBank/DDBJ databases">
        <title>Belnapia mucosa sp. nov. and Belnapia arida sp. nov., isolated from the Tabernas Desert (Almeria, Spain).</title>
        <authorList>
            <person name="Molina-Menor E."/>
            <person name="Vidal-Verdu A."/>
            <person name="Calonge A."/>
            <person name="Satari L."/>
            <person name="Pereto J."/>
            <person name="Porcar M."/>
        </authorList>
    </citation>
    <scope>NUCLEOTIDE SEQUENCE [LARGE SCALE GENOMIC DNA]</scope>
    <source>
        <strain evidence="1 2">T18</strain>
    </source>
</reference>
<dbReference type="EMBL" id="JAETWB010000047">
    <property type="protein sequence ID" value="MBL6082081.1"/>
    <property type="molecule type" value="Genomic_DNA"/>
</dbReference>
<dbReference type="Proteomes" id="UP000660885">
    <property type="component" value="Unassembled WGS sequence"/>
</dbReference>
<comment type="caution">
    <text evidence="1">The sequence shown here is derived from an EMBL/GenBank/DDBJ whole genome shotgun (WGS) entry which is preliminary data.</text>
</comment>
<dbReference type="RefSeq" id="WP_202835293.1">
    <property type="nucleotide sequence ID" value="NZ_JAETWB010000047.1"/>
</dbReference>